<organism evidence="2 3">
    <name type="scientific">Aliidiomarina minuta</name>
    <dbReference type="NCBI Taxonomy" id="880057"/>
    <lineage>
        <taxon>Bacteria</taxon>
        <taxon>Pseudomonadati</taxon>
        <taxon>Pseudomonadota</taxon>
        <taxon>Gammaproteobacteria</taxon>
        <taxon>Alteromonadales</taxon>
        <taxon>Idiomarinaceae</taxon>
        <taxon>Aliidiomarina</taxon>
    </lineage>
</organism>
<evidence type="ECO:0000313" key="2">
    <source>
        <dbReference type="EMBL" id="RUO22949.1"/>
    </source>
</evidence>
<protein>
    <recommendedName>
        <fullName evidence="1">FlgO domain-containing protein</fullName>
    </recommendedName>
</protein>
<dbReference type="AlphaFoldDB" id="A0A432W146"/>
<dbReference type="InterPro" id="IPR041215">
    <property type="entry name" value="FlgO_dom"/>
</dbReference>
<reference evidence="2 3" key="1">
    <citation type="journal article" date="2011" name="Front. Microbiol.">
        <title>Genomic signatures of strain selection and enhancement in Bacillus atrophaeus var. globigii, a historical biowarfare simulant.</title>
        <authorList>
            <person name="Gibbons H.S."/>
            <person name="Broomall S.M."/>
            <person name="McNew L.A."/>
            <person name="Daligault H."/>
            <person name="Chapman C."/>
            <person name="Bruce D."/>
            <person name="Karavis M."/>
            <person name="Krepps M."/>
            <person name="McGregor P.A."/>
            <person name="Hong C."/>
            <person name="Park K.H."/>
            <person name="Akmal A."/>
            <person name="Feldman A."/>
            <person name="Lin J.S."/>
            <person name="Chang W.E."/>
            <person name="Higgs B.W."/>
            <person name="Demirev P."/>
            <person name="Lindquist J."/>
            <person name="Liem A."/>
            <person name="Fochler E."/>
            <person name="Read T.D."/>
            <person name="Tapia R."/>
            <person name="Johnson S."/>
            <person name="Bishop-Lilly K.A."/>
            <person name="Detter C."/>
            <person name="Han C."/>
            <person name="Sozhamannan S."/>
            <person name="Rosenzweig C.N."/>
            <person name="Skowronski E.W."/>
        </authorList>
    </citation>
    <scope>NUCLEOTIDE SEQUENCE [LARGE SCALE GENOMIC DNA]</scope>
    <source>
        <strain evidence="2 3">MLST1</strain>
    </source>
</reference>
<dbReference type="RefSeq" id="WP_126804590.1">
    <property type="nucleotide sequence ID" value="NZ_PIPL01000004.1"/>
</dbReference>
<dbReference type="PIRSF" id="PIRSF028688">
    <property type="entry name" value="UCP_imp_028688"/>
    <property type="match status" value="1"/>
</dbReference>
<evidence type="ECO:0000259" key="1">
    <source>
        <dbReference type="Pfam" id="PF17680"/>
    </source>
</evidence>
<feature type="domain" description="FlgO" evidence="1">
    <location>
        <begin position="54"/>
        <end position="181"/>
    </location>
</feature>
<evidence type="ECO:0000313" key="3">
    <source>
        <dbReference type="Proteomes" id="UP000288293"/>
    </source>
</evidence>
<gene>
    <name evidence="2" type="ORF">CWE09_13525</name>
</gene>
<comment type="caution">
    <text evidence="2">The sequence shown here is derived from an EMBL/GenBank/DDBJ whole genome shotgun (WGS) entry which is preliminary data.</text>
</comment>
<name>A0A432W146_9GAMM</name>
<sequence>MKNSLLVVVGLIIAVSGLYAGKVTAESSYWGTPKAKENFAWGSHRMVLDDYAQTMALQLVEQLQDFSFQGQVAVATLVPLHGNIEQKNWYGEQYAQAMNQHLARFSVPVTENKLANYLKFTEQGETALTRDFHKISQRAGVQYVIVSQWIARDHGMQITSRLVRSEDKRVLASASQLLPAVVLERSYPTTAAP</sequence>
<proteinExistence type="predicted"/>
<dbReference type="Proteomes" id="UP000288293">
    <property type="component" value="Unassembled WGS sequence"/>
</dbReference>
<accession>A0A432W146</accession>
<keyword evidence="3" id="KW-1185">Reference proteome</keyword>
<dbReference type="InterPro" id="IPR014549">
    <property type="entry name" value="FlgO"/>
</dbReference>
<dbReference type="Pfam" id="PF17680">
    <property type="entry name" value="FlgO"/>
    <property type="match status" value="1"/>
</dbReference>
<dbReference type="EMBL" id="PIPL01000004">
    <property type="protein sequence ID" value="RUO22949.1"/>
    <property type="molecule type" value="Genomic_DNA"/>
</dbReference>